<dbReference type="GO" id="GO:0008270">
    <property type="term" value="F:zinc ion binding"/>
    <property type="evidence" value="ECO:0007669"/>
    <property type="project" value="InterPro"/>
</dbReference>
<keyword evidence="5" id="KW-0539">Nucleus</keyword>
<evidence type="ECO:0000313" key="8">
    <source>
        <dbReference type="Proteomes" id="UP001239445"/>
    </source>
</evidence>
<dbReference type="PANTHER" id="PTHR31845">
    <property type="entry name" value="FINGER DOMAIN PROTEIN, PUTATIVE-RELATED"/>
    <property type="match status" value="1"/>
</dbReference>
<evidence type="ECO:0000256" key="2">
    <source>
        <dbReference type="ARBA" id="ARBA00023015"/>
    </source>
</evidence>
<dbReference type="Gene3D" id="4.10.240.10">
    <property type="entry name" value="Zn(2)-C6 fungal-type DNA-binding domain"/>
    <property type="match status" value="1"/>
</dbReference>
<dbReference type="GO" id="GO:0000976">
    <property type="term" value="F:transcription cis-regulatory region binding"/>
    <property type="evidence" value="ECO:0007669"/>
    <property type="project" value="TreeGrafter"/>
</dbReference>
<accession>A0AAJ0B3D9</accession>
<keyword evidence="3" id="KW-0238">DNA-binding</keyword>
<name>A0AAJ0B3D9_9PEZI</name>
<evidence type="ECO:0000256" key="3">
    <source>
        <dbReference type="ARBA" id="ARBA00023125"/>
    </source>
</evidence>
<keyword evidence="2" id="KW-0805">Transcription regulation</keyword>
<comment type="caution">
    <text evidence="7">The sequence shown here is derived from an EMBL/GenBank/DDBJ whole genome shotgun (WGS) entry which is preliminary data.</text>
</comment>
<evidence type="ECO:0000256" key="5">
    <source>
        <dbReference type="ARBA" id="ARBA00023242"/>
    </source>
</evidence>
<evidence type="ECO:0000313" key="7">
    <source>
        <dbReference type="EMBL" id="KAK1750064.1"/>
    </source>
</evidence>
<keyword evidence="8" id="KW-1185">Reference proteome</keyword>
<dbReference type="GO" id="GO:0005634">
    <property type="term" value="C:nucleus"/>
    <property type="evidence" value="ECO:0007669"/>
    <property type="project" value="UniProtKB-SubCell"/>
</dbReference>
<dbReference type="GO" id="GO:0000981">
    <property type="term" value="F:DNA-binding transcription factor activity, RNA polymerase II-specific"/>
    <property type="evidence" value="ECO:0007669"/>
    <property type="project" value="InterPro"/>
</dbReference>
<dbReference type="PANTHER" id="PTHR31845:SF18">
    <property type="entry name" value="ZN(II)2CYS6 TRANSCRIPTION FACTOR (EUROFUNG)"/>
    <property type="match status" value="1"/>
</dbReference>
<evidence type="ECO:0008006" key="9">
    <source>
        <dbReference type="Google" id="ProtNLM"/>
    </source>
</evidence>
<organism evidence="7 8">
    <name type="scientific">Echria macrotheca</name>
    <dbReference type="NCBI Taxonomy" id="438768"/>
    <lineage>
        <taxon>Eukaryota</taxon>
        <taxon>Fungi</taxon>
        <taxon>Dikarya</taxon>
        <taxon>Ascomycota</taxon>
        <taxon>Pezizomycotina</taxon>
        <taxon>Sordariomycetes</taxon>
        <taxon>Sordariomycetidae</taxon>
        <taxon>Sordariales</taxon>
        <taxon>Schizotheciaceae</taxon>
        <taxon>Echria</taxon>
    </lineage>
</organism>
<evidence type="ECO:0000256" key="1">
    <source>
        <dbReference type="ARBA" id="ARBA00004123"/>
    </source>
</evidence>
<feature type="compositionally biased region" description="Basic and acidic residues" evidence="6">
    <location>
        <begin position="106"/>
        <end position="125"/>
    </location>
</feature>
<dbReference type="InterPro" id="IPR036864">
    <property type="entry name" value="Zn2-C6_fun-type_DNA-bd_sf"/>
</dbReference>
<dbReference type="Proteomes" id="UP001239445">
    <property type="component" value="Unassembled WGS sequence"/>
</dbReference>
<dbReference type="PROSITE" id="PS51257">
    <property type="entry name" value="PROKAR_LIPOPROTEIN"/>
    <property type="match status" value="1"/>
</dbReference>
<sequence>MERKTISYSGPFGLACSNCYLAKAKCISRRDGEGVDCQRCHRLNKLCRPSDSVRKRAEKTNPAVSIANLERKVDDLISRLEARGVLDSGDPAGRSVPEVLPSASRLDQEENGARNDDSTDDEHMAESVSETETAPPDQEPDISNPEAEKCVVEFRLSMINHFPFLHLPGRFEAQDLRRTRPFMLRAIICAATHSAAERALRTKAFRKTVSNLLSGANEEATVDKVDLLLGILIYLCWVWDDTLGCPGRLHLVSYAVSLAATLQSGYRTHSDTRIMRLFAPGIALTDEASGPTISKEEYLERQRAILACFVLTSTLSLCLGQGEACRWTPRMEEALAAISTSGTSEETKREYFMDSVLATQVRLQLISHKSAEAFLQLQSESGQAPASQSALLPPLTTLEGLLGQLEELRSSYPYAVQLGVGIGRLTKAHSRLAELLIQEDIYAMRSRVSIMISELTRITNTRTRTSENSMPGAASARQERLHCLSQSLHCIQAYTSDLFRLTHVELRGLSIIQWAQITRCVTSLDGLTRTLADPIWDRAAARAAIDVPGLVGRIAKELERVAEEAGETGADGRFTRLSRTMREFSAEENSDPRGVVETEDAWLTTLWMNVPG</sequence>
<gene>
    <name evidence="7" type="ORF">QBC47DRAFT_394548</name>
</gene>
<dbReference type="AlphaFoldDB" id="A0AAJ0B3D9"/>
<protein>
    <recommendedName>
        <fullName evidence="9">Zn(2)-C6 fungal-type domain-containing protein</fullName>
    </recommendedName>
</protein>
<keyword evidence="4" id="KW-0804">Transcription</keyword>
<feature type="region of interest" description="Disordered" evidence="6">
    <location>
        <begin position="86"/>
        <end position="144"/>
    </location>
</feature>
<dbReference type="EMBL" id="MU839849">
    <property type="protein sequence ID" value="KAK1750064.1"/>
    <property type="molecule type" value="Genomic_DNA"/>
</dbReference>
<evidence type="ECO:0000256" key="4">
    <source>
        <dbReference type="ARBA" id="ARBA00023163"/>
    </source>
</evidence>
<proteinExistence type="predicted"/>
<evidence type="ECO:0000256" key="6">
    <source>
        <dbReference type="SAM" id="MobiDB-lite"/>
    </source>
</evidence>
<reference evidence="7" key="1">
    <citation type="submission" date="2023-06" db="EMBL/GenBank/DDBJ databases">
        <title>Genome-scale phylogeny and comparative genomics of the fungal order Sordariales.</title>
        <authorList>
            <consortium name="Lawrence Berkeley National Laboratory"/>
            <person name="Hensen N."/>
            <person name="Bonometti L."/>
            <person name="Westerberg I."/>
            <person name="Brannstrom I.O."/>
            <person name="Guillou S."/>
            <person name="Cros-Aarteil S."/>
            <person name="Calhoun S."/>
            <person name="Haridas S."/>
            <person name="Kuo A."/>
            <person name="Mondo S."/>
            <person name="Pangilinan J."/>
            <person name="Riley R."/>
            <person name="Labutti K."/>
            <person name="Andreopoulos B."/>
            <person name="Lipzen A."/>
            <person name="Chen C."/>
            <person name="Yanf M."/>
            <person name="Daum C."/>
            <person name="Ng V."/>
            <person name="Clum A."/>
            <person name="Steindorff A."/>
            <person name="Ohm R."/>
            <person name="Martin F."/>
            <person name="Silar P."/>
            <person name="Natvig D."/>
            <person name="Lalanne C."/>
            <person name="Gautier V."/>
            <person name="Ament-Velasquez S.L."/>
            <person name="Kruys A."/>
            <person name="Hutchinson M.I."/>
            <person name="Powell A.J."/>
            <person name="Barry K."/>
            <person name="Miller A.N."/>
            <person name="Grigoriev I.V."/>
            <person name="Debuchy R."/>
            <person name="Gladieux P."/>
            <person name="Thoren M.H."/>
            <person name="Johannesson H."/>
        </authorList>
    </citation>
    <scope>NUCLEOTIDE SEQUENCE</scope>
    <source>
        <strain evidence="7">PSN4</strain>
    </source>
</reference>
<dbReference type="InterPro" id="IPR051089">
    <property type="entry name" value="prtT"/>
</dbReference>
<comment type="subcellular location">
    <subcellularLocation>
        <location evidence="1">Nucleus</location>
    </subcellularLocation>
</comment>